<keyword evidence="5" id="KW-1185">Reference proteome</keyword>
<dbReference type="PANTHER" id="PTHR23250:SF3">
    <property type="entry name" value="FISH-EGG LECTIN-LIKE ISOFORM X1-RELATED"/>
    <property type="match status" value="1"/>
</dbReference>
<dbReference type="SMART" id="SM00706">
    <property type="entry name" value="TECPR"/>
    <property type="match status" value="4"/>
</dbReference>
<dbReference type="GeneID" id="108244971"/>
<dbReference type="GeneTree" id="ENSGT00510000047886"/>
<dbReference type="RefSeq" id="XP_017287034.1">
    <property type="nucleotide sequence ID" value="XM_017431545.3"/>
</dbReference>
<dbReference type="InterPro" id="IPR006624">
    <property type="entry name" value="Beta-propeller_rpt_TECPR"/>
</dbReference>
<dbReference type="Proteomes" id="UP000264800">
    <property type="component" value="Unplaced"/>
</dbReference>
<dbReference type="InterPro" id="IPR051513">
    <property type="entry name" value="Tectonin_beta-prop"/>
</dbReference>
<evidence type="ECO:0000256" key="1">
    <source>
        <dbReference type="ARBA" id="ARBA00022734"/>
    </source>
</evidence>
<dbReference type="GO" id="GO:0030246">
    <property type="term" value="F:carbohydrate binding"/>
    <property type="evidence" value="ECO:0007669"/>
    <property type="project" value="UniProtKB-KW"/>
</dbReference>
<keyword evidence="1" id="KW-0430">Lectin</keyword>
<dbReference type="OrthoDB" id="166585at2759"/>
<evidence type="ECO:0000256" key="2">
    <source>
        <dbReference type="ARBA" id="ARBA00038331"/>
    </source>
</evidence>
<name>A0A3Q3BDE7_KRYMA</name>
<comment type="similarity">
    <text evidence="2">Belongs to the tectonin family.</text>
</comment>
<proteinExistence type="inferred from homology"/>
<organism evidence="4 5">
    <name type="scientific">Kryptolebias marmoratus</name>
    <name type="common">Mangrove killifish</name>
    <name type="synonym">Rivulus marmoratus</name>
    <dbReference type="NCBI Taxonomy" id="37003"/>
    <lineage>
        <taxon>Eukaryota</taxon>
        <taxon>Metazoa</taxon>
        <taxon>Chordata</taxon>
        <taxon>Craniata</taxon>
        <taxon>Vertebrata</taxon>
        <taxon>Euteleostomi</taxon>
        <taxon>Actinopterygii</taxon>
        <taxon>Neopterygii</taxon>
        <taxon>Teleostei</taxon>
        <taxon>Neoteleostei</taxon>
        <taxon>Acanthomorphata</taxon>
        <taxon>Ovalentaria</taxon>
        <taxon>Atherinomorphae</taxon>
        <taxon>Cyprinodontiformes</taxon>
        <taxon>Rivulidae</taxon>
        <taxon>Kryptolebias</taxon>
    </lineage>
</organism>
<reference evidence="4" key="2">
    <citation type="submission" date="2025-09" db="UniProtKB">
        <authorList>
            <consortium name="Ensembl"/>
        </authorList>
    </citation>
    <scope>IDENTIFICATION</scope>
</reference>
<dbReference type="AlphaFoldDB" id="A0A3Q3BDE7"/>
<dbReference type="PANTHER" id="PTHR23250">
    <property type="entry name" value="DYSFERLIN-RELATED"/>
    <property type="match status" value="1"/>
</dbReference>
<evidence type="ECO:0000256" key="3">
    <source>
        <dbReference type="SAM" id="SignalP"/>
    </source>
</evidence>
<dbReference type="Ensembl" id="ENSKMAT00000028431.1">
    <property type="protein sequence ID" value="ENSKMAP00000028078.1"/>
    <property type="gene ID" value="ENSKMAG00000020834.1"/>
</dbReference>
<evidence type="ECO:0000313" key="4">
    <source>
        <dbReference type="Ensembl" id="ENSKMAP00000028078.1"/>
    </source>
</evidence>
<sequence length="257" mass="27425">MKAVPIFLIVLSWSSTCHGWNCKAAPQQFPAAQIDAGEGKVVMTDELSNAFFLSGSTWQKLGSVPLKHVSVGPAGLWGVSPLNGVYKYVAGDFVPVNGLNLKQVDAGGDGQIVGVTRTDSIHCLNSNIASSYHRRDSVSWTNLPGGLKFFSCGLNVCWGTSGIEEIFFTKATPTTCETTGWVKIPGSAKMVEVGNDGSVFVVNAKGQLFQRTGISSSVPQGTAWAMIPMCLPIQHATYDLGRLWLVTEGGIILQCVQ</sequence>
<keyword evidence="3" id="KW-0732">Signal</keyword>
<feature type="signal peptide" evidence="3">
    <location>
        <begin position="1"/>
        <end position="19"/>
    </location>
</feature>
<reference evidence="4" key="1">
    <citation type="submission" date="2025-08" db="UniProtKB">
        <authorList>
            <consortium name="Ensembl"/>
        </authorList>
    </citation>
    <scope>IDENTIFICATION</scope>
</reference>
<dbReference type="KEGG" id="kmr:108244971"/>
<protein>
    <submittedName>
        <fullName evidence="4">Fish-egg lectin-like</fullName>
    </submittedName>
</protein>
<dbReference type="OMA" id="VWGVNTH"/>
<accession>A0A3Q3BDE7</accession>
<evidence type="ECO:0000313" key="5">
    <source>
        <dbReference type="Proteomes" id="UP000264800"/>
    </source>
</evidence>
<dbReference type="Pfam" id="PF19193">
    <property type="entry name" value="Tectonin"/>
    <property type="match status" value="1"/>
</dbReference>
<feature type="chain" id="PRO_5018705233" evidence="3">
    <location>
        <begin position="20"/>
        <end position="257"/>
    </location>
</feature>